<dbReference type="NCBIfam" id="TIGR00756">
    <property type="entry name" value="PPR"/>
    <property type="match status" value="1"/>
</dbReference>
<sequence length="497" mass="54620">MTMPSATGSSTWQGSTPWPQLLPWTLETEDRSGAEPEEAQAAEPAFALWCRQADAQKPRPWASRVWSAPSPLAGDRADPRSFAALLEQPPCPGQERNARTVRRFNRGDHVAVEVLKLTSVIMRKCDHWDDALACLHALSRCQRRNPLTGREEVVCPDHFSYGIAMGICQKAGRADKVQALLQHLRDCGPLLPDPVSIQPDVELFSIAIAELEADGLVDHALALFGLLLEQAPPASPQSTTYHAAIAVCKKAERVEPLLWLFEHLRTHGPSYRPAAFPRTNTYNMVISACTRQKRHTQALDFFWQLLREGPGLPVPAYANAVSYAVGLAACEQSGQPDLYAEILAHGIRGLPGLPASRVFRPSLGFDAARNELDLHECAVALLPDGAPAAVVRTSVARAIIHCLRHEPEQLGHARGIDRQTVFRVGPHRSNLLTKTVHAFMRAEGWNPKWKIEAHTGVLCDAATAMRRRTQGRSELNPLARPWTGAAPPAPAPEHRRG</sequence>
<dbReference type="Gene3D" id="1.25.40.10">
    <property type="entry name" value="Tetratricopeptide repeat domain"/>
    <property type="match status" value="2"/>
</dbReference>
<organism evidence="3 4">
    <name type="scientific">Xylophilus rhododendri</name>
    <dbReference type="NCBI Taxonomy" id="2697032"/>
    <lineage>
        <taxon>Bacteria</taxon>
        <taxon>Pseudomonadati</taxon>
        <taxon>Pseudomonadota</taxon>
        <taxon>Betaproteobacteria</taxon>
        <taxon>Burkholderiales</taxon>
        <taxon>Xylophilus</taxon>
    </lineage>
</organism>
<dbReference type="PROSITE" id="PS51375">
    <property type="entry name" value="PPR"/>
    <property type="match status" value="1"/>
</dbReference>
<dbReference type="InterPro" id="IPR011990">
    <property type="entry name" value="TPR-like_helical_dom_sf"/>
</dbReference>
<protein>
    <submittedName>
        <fullName evidence="3">Uncharacterized protein</fullName>
    </submittedName>
</protein>
<proteinExistence type="predicted"/>
<reference evidence="3 4" key="1">
    <citation type="submission" date="2020-01" db="EMBL/GenBank/DDBJ databases">
        <title>Genome sequencing of strain KACC 21265.</title>
        <authorList>
            <person name="Heo J."/>
            <person name="Kim S.-J."/>
            <person name="Kim J.-S."/>
            <person name="Hong S.-B."/>
            <person name="Kwon S.-W."/>
        </authorList>
    </citation>
    <scope>NUCLEOTIDE SEQUENCE [LARGE SCALE GENOMIC DNA]</scope>
    <source>
        <strain evidence="3 4">KACC 21265</strain>
    </source>
</reference>
<feature type="compositionally biased region" description="Polar residues" evidence="2">
    <location>
        <begin position="1"/>
        <end position="18"/>
    </location>
</feature>
<keyword evidence="1" id="KW-0677">Repeat</keyword>
<gene>
    <name evidence="3" type="ORF">GT347_17985</name>
</gene>
<dbReference type="Pfam" id="PF01535">
    <property type="entry name" value="PPR"/>
    <property type="match status" value="1"/>
</dbReference>
<accession>A0A857J6R4</accession>
<dbReference type="PANTHER" id="PTHR47447:SF17">
    <property type="entry name" value="OS12G0638900 PROTEIN"/>
    <property type="match status" value="1"/>
</dbReference>
<dbReference type="AlphaFoldDB" id="A0A857J6R4"/>
<dbReference type="Proteomes" id="UP000464787">
    <property type="component" value="Chromosome"/>
</dbReference>
<dbReference type="EMBL" id="CP047650">
    <property type="protein sequence ID" value="QHI99700.1"/>
    <property type="molecule type" value="Genomic_DNA"/>
</dbReference>
<feature type="region of interest" description="Disordered" evidence="2">
    <location>
        <begin position="1"/>
        <end position="43"/>
    </location>
</feature>
<dbReference type="PANTHER" id="PTHR47447">
    <property type="entry name" value="OS03G0856100 PROTEIN"/>
    <property type="match status" value="1"/>
</dbReference>
<name>A0A857J6R4_9BURK</name>
<evidence type="ECO:0000256" key="2">
    <source>
        <dbReference type="SAM" id="MobiDB-lite"/>
    </source>
</evidence>
<evidence type="ECO:0000256" key="1">
    <source>
        <dbReference type="ARBA" id="ARBA00022737"/>
    </source>
</evidence>
<dbReference type="InterPro" id="IPR002885">
    <property type="entry name" value="PPR_rpt"/>
</dbReference>
<evidence type="ECO:0000313" key="4">
    <source>
        <dbReference type="Proteomes" id="UP000464787"/>
    </source>
</evidence>
<feature type="region of interest" description="Disordered" evidence="2">
    <location>
        <begin position="468"/>
        <end position="497"/>
    </location>
</feature>
<evidence type="ECO:0000313" key="3">
    <source>
        <dbReference type="EMBL" id="QHI99700.1"/>
    </source>
</evidence>
<dbReference type="KEGG" id="xyk:GT347_17985"/>
<dbReference type="RefSeq" id="WP_160553511.1">
    <property type="nucleotide sequence ID" value="NZ_CP047650.1"/>
</dbReference>
<keyword evidence="4" id="KW-1185">Reference proteome</keyword>